<dbReference type="RefSeq" id="WP_002331098.1">
    <property type="nucleotide sequence ID" value="NZ_KB949503.1"/>
</dbReference>
<organism evidence="1 2">
    <name type="scientific">Enterococcus faecium EnGen0192</name>
    <dbReference type="NCBI Taxonomy" id="1157487"/>
    <lineage>
        <taxon>Bacteria</taxon>
        <taxon>Bacillati</taxon>
        <taxon>Bacillota</taxon>
        <taxon>Bacilli</taxon>
        <taxon>Lactobacillales</taxon>
        <taxon>Enterococcaceae</taxon>
        <taxon>Enterococcus</taxon>
    </lineage>
</organism>
<proteinExistence type="predicted"/>
<evidence type="ECO:0000313" key="2">
    <source>
        <dbReference type="Proteomes" id="UP000013897"/>
    </source>
</evidence>
<evidence type="ECO:0000313" key="1">
    <source>
        <dbReference type="EMBL" id="EOM27875.1"/>
    </source>
</evidence>
<protein>
    <recommendedName>
        <fullName evidence="3">XRE family transcriptional regulator</fullName>
    </recommendedName>
</protein>
<name>A0A829FLV9_ENTFC</name>
<evidence type="ECO:0008006" key="3">
    <source>
        <dbReference type="Google" id="ProtNLM"/>
    </source>
</evidence>
<dbReference type="EMBL" id="AITY01000006">
    <property type="protein sequence ID" value="EOM27875.1"/>
    <property type="molecule type" value="Genomic_DNA"/>
</dbReference>
<dbReference type="AlphaFoldDB" id="A0A829FLV9"/>
<sequence length="75" mass="8784">MKSNLFLGQLKARGKNVEWLITQMSKYGIKISYSTVYKKLRGETEFTAVEIKTISLVMNYSKEEMYDIFFDELVS</sequence>
<accession>A0A829FLV9</accession>
<comment type="caution">
    <text evidence="1">The sequence shown here is derived from an EMBL/GenBank/DDBJ whole genome shotgun (WGS) entry which is preliminary data.</text>
</comment>
<reference evidence="1 2" key="1">
    <citation type="submission" date="2013-02" db="EMBL/GenBank/DDBJ databases">
        <title>The Genome Sequence of Enterococcus faecium HM1072.</title>
        <authorList>
            <consortium name="The Broad Institute Genome Sequencing Platform"/>
            <consortium name="The Broad Institute Genome Sequencing Center for Infectious Disease"/>
            <person name="Earl A.M."/>
            <person name="Gilmore M.S."/>
            <person name="Lebreton F."/>
            <person name="Courvalin P."/>
            <person name="Walker B."/>
            <person name="Young S.K."/>
            <person name="Zeng Q."/>
            <person name="Gargeya S."/>
            <person name="Fitzgerald M."/>
            <person name="Haas B."/>
            <person name="Abouelleil A."/>
            <person name="Alvarado L."/>
            <person name="Arachchi H.M."/>
            <person name="Berlin A.M."/>
            <person name="Chapman S.B."/>
            <person name="Dewar J."/>
            <person name="Goldberg J."/>
            <person name="Griggs A."/>
            <person name="Gujja S."/>
            <person name="Hansen M."/>
            <person name="Howarth C."/>
            <person name="Imamovic A."/>
            <person name="Larimer J."/>
            <person name="McCowan C."/>
            <person name="Murphy C."/>
            <person name="Neiman D."/>
            <person name="Pearson M."/>
            <person name="Priest M."/>
            <person name="Roberts A."/>
            <person name="Saif S."/>
            <person name="Shea T."/>
            <person name="Sisk P."/>
            <person name="Sykes S."/>
            <person name="Wortman J."/>
            <person name="Nusbaum C."/>
            <person name="Birren B."/>
        </authorList>
    </citation>
    <scope>NUCLEOTIDE SEQUENCE [LARGE SCALE GENOMIC DNA]</scope>
    <source>
        <strain evidence="1 2">HM1072</strain>
    </source>
</reference>
<gene>
    <name evidence="1" type="ORF">SSM_00436</name>
</gene>
<dbReference type="Proteomes" id="UP000013897">
    <property type="component" value="Unassembled WGS sequence"/>
</dbReference>